<evidence type="ECO:0000313" key="2">
    <source>
        <dbReference type="Proteomes" id="UP001186974"/>
    </source>
</evidence>
<protein>
    <submittedName>
        <fullName evidence="1">Uncharacterized protein</fullName>
    </submittedName>
</protein>
<evidence type="ECO:0000313" key="1">
    <source>
        <dbReference type="EMBL" id="KAK3061964.1"/>
    </source>
</evidence>
<comment type="caution">
    <text evidence="1">The sequence shown here is derived from an EMBL/GenBank/DDBJ whole genome shotgun (WGS) entry which is preliminary data.</text>
</comment>
<gene>
    <name evidence="1" type="ORF">LTS18_005096</name>
</gene>
<dbReference type="EMBL" id="JAWDJW010007539">
    <property type="protein sequence ID" value="KAK3061964.1"/>
    <property type="molecule type" value="Genomic_DNA"/>
</dbReference>
<keyword evidence="2" id="KW-1185">Reference proteome</keyword>
<reference evidence="1" key="1">
    <citation type="submission" date="2024-09" db="EMBL/GenBank/DDBJ databases">
        <title>Black Yeasts Isolated from many extreme environments.</title>
        <authorList>
            <person name="Coleine C."/>
            <person name="Stajich J.E."/>
            <person name="Selbmann L."/>
        </authorList>
    </citation>
    <scope>NUCLEOTIDE SEQUENCE</scope>
    <source>
        <strain evidence="1">CCFEE 5737</strain>
    </source>
</reference>
<organism evidence="1 2">
    <name type="scientific">Coniosporium uncinatum</name>
    <dbReference type="NCBI Taxonomy" id="93489"/>
    <lineage>
        <taxon>Eukaryota</taxon>
        <taxon>Fungi</taxon>
        <taxon>Dikarya</taxon>
        <taxon>Ascomycota</taxon>
        <taxon>Pezizomycotina</taxon>
        <taxon>Dothideomycetes</taxon>
        <taxon>Dothideomycetes incertae sedis</taxon>
        <taxon>Coniosporium</taxon>
    </lineage>
</organism>
<name>A0ACC3D5C6_9PEZI</name>
<feature type="non-terminal residue" evidence="1">
    <location>
        <position position="357"/>
    </location>
</feature>
<dbReference type="Proteomes" id="UP001186974">
    <property type="component" value="Unassembled WGS sequence"/>
</dbReference>
<sequence>MSFGQKNHITENGRTLSGFEVTGEGHTPEILSDRIILTPPYPGNRRGALWAKDPLPYDQWSAELEFRVSGQERGSGNMQVWYTKDGHERVEMSSIYTVGQFDGLALVIDQYGGGGGSVRGFLNDGTKSFKDHHHVDSLAFGSCGFSYRNLGRFVKLKMRQTSDALEVEIDGHPCFKTHKVKLPSRYHFGITAASAENPDSFEVSKFIIQSPHSDYSSVHEAESRHDQHPLVGKAAEFKERIPDAPASTIKGSDSQFADLHDRLTVMQHQLNIMFSEITQIKSDLHDDHEEVMHSHMMTRDDVNEDVRHILETIVKDVVAIREDLEGKDYSEHLSQLHLNLHESYAGILDAIPHHVKH</sequence>
<accession>A0ACC3D5C6</accession>
<proteinExistence type="predicted"/>